<reference evidence="2 3" key="1">
    <citation type="journal article" date="2015" name="Environ. Microbiol.">
        <title>Metagenome sequence of Elaphomyces granulatus from sporocarp tissue reveals Ascomycota ectomycorrhizal fingerprints of genome expansion and a Proteobacteria-rich microbiome.</title>
        <authorList>
            <person name="Quandt C.A."/>
            <person name="Kohler A."/>
            <person name="Hesse C.N."/>
            <person name="Sharpton T.J."/>
            <person name="Martin F."/>
            <person name="Spatafora J.W."/>
        </authorList>
    </citation>
    <scope>NUCLEOTIDE SEQUENCE [LARGE SCALE GENOMIC DNA]</scope>
    <source>
        <strain evidence="2 3">OSC145934</strain>
    </source>
</reference>
<protein>
    <submittedName>
        <fullName evidence="2">Uncharacterized protein</fullName>
    </submittedName>
</protein>
<organism evidence="2 3">
    <name type="scientific">Elaphomyces granulatus</name>
    <dbReference type="NCBI Taxonomy" id="519963"/>
    <lineage>
        <taxon>Eukaryota</taxon>
        <taxon>Fungi</taxon>
        <taxon>Dikarya</taxon>
        <taxon>Ascomycota</taxon>
        <taxon>Pezizomycotina</taxon>
        <taxon>Eurotiomycetes</taxon>
        <taxon>Eurotiomycetidae</taxon>
        <taxon>Eurotiales</taxon>
        <taxon>Elaphomycetaceae</taxon>
        <taxon>Elaphomyces</taxon>
    </lineage>
</organism>
<dbReference type="GO" id="GO:0032511">
    <property type="term" value="P:late endosome to vacuole transport via multivesicular body sorting pathway"/>
    <property type="evidence" value="ECO:0007669"/>
    <property type="project" value="TreeGrafter"/>
</dbReference>
<proteinExistence type="predicted"/>
<dbReference type="PANTHER" id="PTHR22761">
    <property type="entry name" value="CHARGED MULTIVESICULAR BODY PROTEIN"/>
    <property type="match status" value="1"/>
</dbReference>
<accession>A0A232LY41</accession>
<dbReference type="InterPro" id="IPR005024">
    <property type="entry name" value="Snf7_fam"/>
</dbReference>
<keyword evidence="3" id="KW-1185">Reference proteome</keyword>
<evidence type="ECO:0000256" key="1">
    <source>
        <dbReference type="SAM" id="MobiDB-lite"/>
    </source>
</evidence>
<feature type="region of interest" description="Disordered" evidence="1">
    <location>
        <begin position="137"/>
        <end position="213"/>
    </location>
</feature>
<dbReference type="GO" id="GO:0006900">
    <property type="term" value="P:vesicle budding from membrane"/>
    <property type="evidence" value="ECO:0007669"/>
    <property type="project" value="TreeGrafter"/>
</dbReference>
<feature type="compositionally biased region" description="Basic and acidic residues" evidence="1">
    <location>
        <begin position="149"/>
        <end position="160"/>
    </location>
</feature>
<dbReference type="GO" id="GO:0005771">
    <property type="term" value="C:multivesicular body"/>
    <property type="evidence" value="ECO:0007669"/>
    <property type="project" value="TreeGrafter"/>
</dbReference>
<sequence length="213" mass="23557">MNIEQKIEHQAIVAKTALNNKNRISALSALRSRKLAEQNLKQRLDTLAQLEEVYSKIEQAADQVEIVRVMEASAGVLRGLHAQVGGLEKVEDIVDELREEMSKVDEIGNVINATGPDIDEAAIDEELEAMEIRERQAKEEQEAELTQQRLKELDRAERATDMAASVKATEEPNAESELDASIGKLSDMSIVDGSEVEERPEKEGPVLLLADST</sequence>
<dbReference type="OrthoDB" id="10250120at2759"/>
<dbReference type="GO" id="GO:0000815">
    <property type="term" value="C:ESCRT III complex"/>
    <property type="evidence" value="ECO:0007669"/>
    <property type="project" value="TreeGrafter"/>
</dbReference>
<evidence type="ECO:0000313" key="2">
    <source>
        <dbReference type="EMBL" id="OXV09042.1"/>
    </source>
</evidence>
<evidence type="ECO:0000313" key="3">
    <source>
        <dbReference type="Proteomes" id="UP000243515"/>
    </source>
</evidence>
<dbReference type="AlphaFoldDB" id="A0A232LY41"/>
<dbReference type="Proteomes" id="UP000243515">
    <property type="component" value="Unassembled WGS sequence"/>
</dbReference>
<name>A0A232LY41_9EURO</name>
<comment type="caution">
    <text evidence="2">The sequence shown here is derived from an EMBL/GenBank/DDBJ whole genome shotgun (WGS) entry which is preliminary data.</text>
</comment>
<dbReference type="PANTHER" id="PTHR22761:SF18">
    <property type="entry name" value="SORTING PROTEIN SNF7 FAMILY PROTEIN, PUTATIVE (AFU_ORTHOLOGUE AFUA_2G16692)-RELATED"/>
    <property type="match status" value="1"/>
</dbReference>
<gene>
    <name evidence="2" type="ORF">Egran_03199</name>
</gene>
<dbReference type="Pfam" id="PF03357">
    <property type="entry name" value="Snf7"/>
    <property type="match status" value="1"/>
</dbReference>
<dbReference type="GO" id="GO:0009898">
    <property type="term" value="C:cytoplasmic side of plasma membrane"/>
    <property type="evidence" value="ECO:0007669"/>
    <property type="project" value="TreeGrafter"/>
</dbReference>
<dbReference type="EMBL" id="NPHW01003739">
    <property type="protein sequence ID" value="OXV09042.1"/>
    <property type="molecule type" value="Genomic_DNA"/>
</dbReference>
<dbReference type="Gene3D" id="6.10.140.1230">
    <property type="match status" value="1"/>
</dbReference>